<keyword evidence="3 7" id="KW-0813">Transport</keyword>
<protein>
    <recommendedName>
        <fullName evidence="11">Oligopeptide transporter</fullName>
    </recommendedName>
</protein>
<comment type="caution">
    <text evidence="9">The sequence shown here is derived from an EMBL/GenBank/DDBJ whole genome shotgun (WGS) entry which is preliminary data.</text>
</comment>
<dbReference type="PROSITE" id="PS01023">
    <property type="entry name" value="PTR2_2"/>
    <property type="match status" value="1"/>
</dbReference>
<comment type="subcellular location">
    <subcellularLocation>
        <location evidence="1 7">Membrane</location>
        <topology evidence="1 7">Multi-pass membrane protein</topology>
    </subcellularLocation>
</comment>
<dbReference type="InterPro" id="IPR018456">
    <property type="entry name" value="PTR2_symporter_CS"/>
</dbReference>
<evidence type="ECO:0000256" key="4">
    <source>
        <dbReference type="ARBA" id="ARBA00022692"/>
    </source>
</evidence>
<dbReference type="Pfam" id="PF00854">
    <property type="entry name" value="PTR2"/>
    <property type="match status" value="1"/>
</dbReference>
<feature type="transmembrane region" description="Helical" evidence="8">
    <location>
        <begin position="541"/>
        <end position="563"/>
    </location>
</feature>
<evidence type="ECO:0008006" key="11">
    <source>
        <dbReference type="Google" id="ProtNLM"/>
    </source>
</evidence>
<evidence type="ECO:0000256" key="2">
    <source>
        <dbReference type="ARBA" id="ARBA00005982"/>
    </source>
</evidence>
<evidence type="ECO:0000256" key="3">
    <source>
        <dbReference type="ARBA" id="ARBA00022448"/>
    </source>
</evidence>
<feature type="transmembrane region" description="Helical" evidence="8">
    <location>
        <begin position="166"/>
        <end position="187"/>
    </location>
</feature>
<name>A0AAD2JV33_9AGAR</name>
<dbReference type="GO" id="GO:0071916">
    <property type="term" value="F:dipeptide transmembrane transporter activity"/>
    <property type="evidence" value="ECO:0007669"/>
    <property type="project" value="UniProtKB-ARBA"/>
</dbReference>
<accession>A0AAD2JV33</accession>
<sequence>MPRYEYQALSNDTDEAEERLPLKSAIEGDESSEAYELVDSEASSAFHAKDGIHDGLVRPTAEDEATLRRISDVVPWSTYLIAIVELAERFSVYGSGAVLTNFIQHPLPPGSITGAGLEKGQSGALGKGQRMSTAIMTFTMFWVSLTPMLGAYIADVHLGRFKTICYAVGIALIGHIILIFAAVPGIIDHADLGLTFLLVSQVVIGLGTGLFKANISPLVAEQYKKTKSFVIRLPGDGERVIVDPKLTVSRIYMYFYLVINIGALLGQFSMTYTEKRAQYLGYWPAFALPTAVFLLCPLILFLGRNRYVRSPPSGSVLFTFIRLMRFGSRRRWSLNPFRMYANFTRGDFWETVTPSRIPPAKQARWMKGLDDTWVTEVRRGLGACAVFAWFPLYWLTMSQMSTNLISQAATLRTDGLPNDLLTNIDPLTLVLVIPLCDLYLYPLLQRRGIKFLPIRRITVGFFIACSAMIWCAVLQYNIYRTNPCGTAASTCVDGQSLPLVSPMSVWLQAPSYLLIAVSEIFASITVMEYSFTKAPVNMRSLVMALLMGTSAVSAVLGEGFIWLSADPFLVWNYLVMAGLAGAGGIGFWVLMRGLDEEELDISETRT</sequence>
<dbReference type="Proteomes" id="UP001295794">
    <property type="component" value="Unassembled WGS sequence"/>
</dbReference>
<feature type="transmembrane region" description="Helical" evidence="8">
    <location>
        <begin position="193"/>
        <end position="215"/>
    </location>
</feature>
<dbReference type="AlphaFoldDB" id="A0AAD2JV33"/>
<proteinExistence type="inferred from homology"/>
<feature type="transmembrane region" description="Helical" evidence="8">
    <location>
        <begin position="456"/>
        <end position="476"/>
    </location>
</feature>
<dbReference type="SUPFAM" id="SSF103473">
    <property type="entry name" value="MFS general substrate transporter"/>
    <property type="match status" value="1"/>
</dbReference>
<dbReference type="FunFam" id="1.20.1250.20:FF:000085">
    <property type="entry name" value="MFS peptide transporter Ptr2"/>
    <property type="match status" value="1"/>
</dbReference>
<feature type="transmembrane region" description="Helical" evidence="8">
    <location>
        <begin position="426"/>
        <end position="444"/>
    </location>
</feature>
<reference evidence="9" key="1">
    <citation type="submission" date="2023-11" db="EMBL/GenBank/DDBJ databases">
        <authorList>
            <person name="De Vega J J."/>
            <person name="De Vega J J."/>
        </authorList>
    </citation>
    <scope>NUCLEOTIDE SEQUENCE</scope>
</reference>
<feature type="transmembrane region" description="Helical" evidence="8">
    <location>
        <begin position="509"/>
        <end position="529"/>
    </location>
</feature>
<dbReference type="EMBL" id="CAVNYO010000038">
    <property type="protein sequence ID" value="CAK5263305.1"/>
    <property type="molecule type" value="Genomic_DNA"/>
</dbReference>
<keyword evidence="4 7" id="KW-0812">Transmembrane</keyword>
<evidence type="ECO:0000256" key="7">
    <source>
        <dbReference type="RuleBase" id="RU003755"/>
    </source>
</evidence>
<keyword evidence="6 8" id="KW-0472">Membrane</keyword>
<dbReference type="GO" id="GO:0005886">
    <property type="term" value="C:plasma membrane"/>
    <property type="evidence" value="ECO:0007669"/>
    <property type="project" value="UniProtKB-ARBA"/>
</dbReference>
<evidence type="ECO:0000313" key="9">
    <source>
        <dbReference type="EMBL" id="CAK5263305.1"/>
    </source>
</evidence>
<dbReference type="PANTHER" id="PTHR11654">
    <property type="entry name" value="OLIGOPEPTIDE TRANSPORTER-RELATED"/>
    <property type="match status" value="1"/>
</dbReference>
<feature type="transmembrane region" description="Helical" evidence="8">
    <location>
        <begin position="251"/>
        <end position="270"/>
    </location>
</feature>
<feature type="transmembrane region" description="Helical" evidence="8">
    <location>
        <begin position="569"/>
        <end position="590"/>
    </location>
</feature>
<feature type="transmembrane region" description="Helical" evidence="8">
    <location>
        <begin position="377"/>
        <end position="396"/>
    </location>
</feature>
<keyword evidence="10" id="KW-1185">Reference proteome</keyword>
<evidence type="ECO:0000313" key="10">
    <source>
        <dbReference type="Proteomes" id="UP001295794"/>
    </source>
</evidence>
<evidence type="ECO:0000256" key="8">
    <source>
        <dbReference type="SAM" id="Phobius"/>
    </source>
</evidence>
<keyword evidence="5 8" id="KW-1133">Transmembrane helix</keyword>
<feature type="transmembrane region" description="Helical" evidence="8">
    <location>
        <begin position="282"/>
        <end position="303"/>
    </location>
</feature>
<dbReference type="InterPro" id="IPR000109">
    <property type="entry name" value="POT_fam"/>
</dbReference>
<gene>
    <name evidence="9" type="ORF">MYCIT1_LOCUS2700</name>
</gene>
<evidence type="ECO:0000256" key="1">
    <source>
        <dbReference type="ARBA" id="ARBA00004141"/>
    </source>
</evidence>
<evidence type="ECO:0000256" key="6">
    <source>
        <dbReference type="ARBA" id="ARBA00023136"/>
    </source>
</evidence>
<feature type="transmembrane region" description="Helical" evidence="8">
    <location>
        <begin position="134"/>
        <end position="154"/>
    </location>
</feature>
<evidence type="ECO:0000256" key="5">
    <source>
        <dbReference type="ARBA" id="ARBA00022989"/>
    </source>
</evidence>
<dbReference type="InterPro" id="IPR036259">
    <property type="entry name" value="MFS_trans_sf"/>
</dbReference>
<organism evidence="9 10">
    <name type="scientific">Mycena citricolor</name>
    <dbReference type="NCBI Taxonomy" id="2018698"/>
    <lineage>
        <taxon>Eukaryota</taxon>
        <taxon>Fungi</taxon>
        <taxon>Dikarya</taxon>
        <taxon>Basidiomycota</taxon>
        <taxon>Agaricomycotina</taxon>
        <taxon>Agaricomycetes</taxon>
        <taxon>Agaricomycetidae</taxon>
        <taxon>Agaricales</taxon>
        <taxon>Marasmiineae</taxon>
        <taxon>Mycenaceae</taxon>
        <taxon>Mycena</taxon>
    </lineage>
</organism>
<dbReference type="Gene3D" id="1.20.1250.20">
    <property type="entry name" value="MFS general substrate transporter like domains"/>
    <property type="match status" value="1"/>
</dbReference>
<comment type="similarity">
    <text evidence="2 7">Belongs to the major facilitator superfamily. Proton-dependent oligopeptide transporter (POT/PTR) (TC 2.A.17) family.</text>
</comment>